<organism evidence="3 4">
    <name type="scientific">Zalerion maritima</name>
    <dbReference type="NCBI Taxonomy" id="339359"/>
    <lineage>
        <taxon>Eukaryota</taxon>
        <taxon>Fungi</taxon>
        <taxon>Dikarya</taxon>
        <taxon>Ascomycota</taxon>
        <taxon>Pezizomycotina</taxon>
        <taxon>Sordariomycetes</taxon>
        <taxon>Lulworthiomycetidae</taxon>
        <taxon>Lulworthiales</taxon>
        <taxon>Lulworthiaceae</taxon>
        <taxon>Zalerion</taxon>
    </lineage>
</organism>
<feature type="region of interest" description="Disordered" evidence="1">
    <location>
        <begin position="94"/>
        <end position="362"/>
    </location>
</feature>
<gene>
    <name evidence="3" type="ORF">MKZ38_004787</name>
</gene>
<keyword evidence="2" id="KW-1133">Transmembrane helix</keyword>
<dbReference type="Proteomes" id="UP001201980">
    <property type="component" value="Unassembled WGS sequence"/>
</dbReference>
<name>A0AAD5RM81_9PEZI</name>
<keyword evidence="2" id="KW-0472">Membrane</keyword>
<feature type="compositionally biased region" description="Basic and acidic residues" evidence="1">
    <location>
        <begin position="174"/>
        <end position="185"/>
    </location>
</feature>
<evidence type="ECO:0000256" key="2">
    <source>
        <dbReference type="SAM" id="Phobius"/>
    </source>
</evidence>
<dbReference type="AlphaFoldDB" id="A0AAD5RM81"/>
<evidence type="ECO:0000256" key="1">
    <source>
        <dbReference type="SAM" id="MobiDB-lite"/>
    </source>
</evidence>
<protein>
    <submittedName>
        <fullName evidence="3">Uncharacterized protein</fullName>
    </submittedName>
</protein>
<feature type="compositionally biased region" description="Polar residues" evidence="1">
    <location>
        <begin position="305"/>
        <end position="340"/>
    </location>
</feature>
<keyword evidence="2" id="KW-0812">Transmembrane</keyword>
<feature type="transmembrane region" description="Helical" evidence="2">
    <location>
        <begin position="6"/>
        <end position="27"/>
    </location>
</feature>
<feature type="compositionally biased region" description="Polar residues" evidence="1">
    <location>
        <begin position="195"/>
        <end position="206"/>
    </location>
</feature>
<evidence type="ECO:0000313" key="4">
    <source>
        <dbReference type="Proteomes" id="UP001201980"/>
    </source>
</evidence>
<feature type="compositionally biased region" description="Polar residues" evidence="1">
    <location>
        <begin position="235"/>
        <end position="254"/>
    </location>
</feature>
<feature type="compositionally biased region" description="Basic and acidic residues" evidence="1">
    <location>
        <begin position="123"/>
        <end position="138"/>
    </location>
</feature>
<sequence length="362" mass="40439">MMAHNIAFILNQGLGLLPLIALCFYLFKFPMITNLYIISLAFMPAVTSHWGLLDWLEDWRVSLHAGFKYAADTKAQRQNSRKWRHNRLLGHNEIAEKDWGRPRRTGTNNEPRVKIDSIPIDETTEHNAEPHPSVDAKSTKTSAPHVHFEQDGSTRPGNKIEKAASRSEYPNPTHSEDNTVIHTLREAWNPGENFSIPSTNKLTPSSPEFPRSPRQAHQESWFLFSSSPLPKRNPVSKNNDTSQSRGREQSTPSHRNCVGSIPCSNTTRAGREVWRGQPTSRPPSRGSAGSWDTSNALPSHHQHQELTNSYNGGSLNSNDSVKSSTTANGSGRSGRANSNAGLDWGGLPRQAEMQQRGRDSWR</sequence>
<feature type="compositionally biased region" description="Basic and acidic residues" evidence="1">
    <location>
        <begin position="146"/>
        <end position="165"/>
    </location>
</feature>
<accession>A0AAD5RM81</accession>
<comment type="caution">
    <text evidence="3">The sequence shown here is derived from an EMBL/GenBank/DDBJ whole genome shotgun (WGS) entry which is preliminary data.</text>
</comment>
<proteinExistence type="predicted"/>
<evidence type="ECO:0000313" key="3">
    <source>
        <dbReference type="EMBL" id="KAJ2897324.1"/>
    </source>
</evidence>
<dbReference type="EMBL" id="JAKWBI020000281">
    <property type="protein sequence ID" value="KAJ2897324.1"/>
    <property type="molecule type" value="Genomic_DNA"/>
</dbReference>
<feature type="transmembrane region" description="Helical" evidence="2">
    <location>
        <begin position="34"/>
        <end position="53"/>
    </location>
</feature>
<keyword evidence="4" id="KW-1185">Reference proteome</keyword>
<reference evidence="3" key="1">
    <citation type="submission" date="2022-07" db="EMBL/GenBank/DDBJ databases">
        <title>Draft genome sequence of Zalerion maritima ATCC 34329, a (micro)plastics degrading marine fungus.</title>
        <authorList>
            <person name="Paco A."/>
            <person name="Goncalves M.F.M."/>
            <person name="Rocha-Santos T.A.P."/>
            <person name="Alves A."/>
        </authorList>
    </citation>
    <scope>NUCLEOTIDE SEQUENCE</scope>
    <source>
        <strain evidence="3">ATCC 34329</strain>
    </source>
</reference>